<dbReference type="EMBL" id="JAPCID010000025">
    <property type="protein sequence ID" value="MDA0139386.1"/>
    <property type="molecule type" value="Genomic_DNA"/>
</dbReference>
<dbReference type="EC" id="5.3.1.28" evidence="9"/>
<comment type="similarity">
    <text evidence="3 9">Belongs to the SIS family. GmhA subfamily.</text>
</comment>
<comment type="pathway">
    <text evidence="9">Carbohydrate biosynthesis; D-glycero-D-manno-heptose 7-phosphate biosynthesis; D-glycero-alpha-D-manno-heptose 7-phosphate and D-glycero-beta-D-manno-heptose 7-phosphate from sedoheptulose 7-phosphate: step 1/1.</text>
</comment>
<proteinExistence type="inferred from homology"/>
<feature type="binding site" evidence="9">
    <location>
        <begin position="123"/>
        <end position="125"/>
    </location>
    <ligand>
        <name>substrate</name>
    </ligand>
</feature>
<dbReference type="RefSeq" id="WP_202958063.1">
    <property type="nucleotide sequence ID" value="NZ_JAPCID010000025.1"/>
</dbReference>
<comment type="function">
    <text evidence="9">Catalyzes the isomerization of sedoheptulose 7-phosphate in D-glycero-D-manno-heptose 7-phosphate.</text>
</comment>
<feature type="binding site" evidence="9">
    <location>
        <position position="128"/>
    </location>
    <ligand>
        <name>substrate</name>
    </ligand>
</feature>
<dbReference type="HAMAP" id="MF_00067">
    <property type="entry name" value="GmhA"/>
    <property type="match status" value="1"/>
</dbReference>
<protein>
    <recommendedName>
        <fullName evidence="9">Phosphoheptose isomerase</fullName>
        <ecNumber evidence="9">5.3.1.28</ecNumber>
    </recommendedName>
    <alternativeName>
        <fullName evidence="9">Sedoheptulose 7-phosphate isomerase</fullName>
    </alternativeName>
</protein>
<comment type="cofactor">
    <cofactor evidence="9">
        <name>Zn(2+)</name>
        <dbReference type="ChEBI" id="CHEBI:29105"/>
    </cofactor>
    <text evidence="9">Binds 1 zinc ion per subunit.</text>
</comment>
<comment type="caution">
    <text evidence="11">The sequence shown here is derived from an EMBL/GenBank/DDBJ whole genome shotgun (WGS) entry which is preliminary data.</text>
</comment>
<dbReference type="PANTHER" id="PTHR30390">
    <property type="entry name" value="SEDOHEPTULOSE 7-PHOSPHATE ISOMERASE / DNAA INITIATOR-ASSOCIATING FACTOR FOR REPLICATION INITIATION"/>
    <property type="match status" value="1"/>
</dbReference>
<gene>
    <name evidence="9" type="primary">gmhA</name>
    <name evidence="11" type="ORF">OJ962_17920</name>
</gene>
<feature type="binding site" evidence="9">
    <location>
        <begin position="55"/>
        <end position="57"/>
    </location>
    <ligand>
        <name>substrate</name>
    </ligand>
</feature>
<dbReference type="SUPFAM" id="SSF53697">
    <property type="entry name" value="SIS domain"/>
    <property type="match status" value="1"/>
</dbReference>
<evidence type="ECO:0000256" key="2">
    <source>
        <dbReference type="ARBA" id="ARBA00004496"/>
    </source>
</evidence>
<dbReference type="InterPro" id="IPR035461">
    <property type="entry name" value="GmhA/DiaA"/>
</dbReference>
<dbReference type="Gene3D" id="3.40.50.10490">
    <property type="entry name" value="Glucose-6-phosphate isomerase like protein, domain 1"/>
    <property type="match status" value="1"/>
</dbReference>
<evidence type="ECO:0000256" key="5">
    <source>
        <dbReference type="ARBA" id="ARBA00022723"/>
    </source>
</evidence>
<feature type="binding site" evidence="9">
    <location>
        <position position="175"/>
    </location>
    <ligand>
        <name>Zn(2+)</name>
        <dbReference type="ChEBI" id="CHEBI:29105"/>
    </ligand>
</feature>
<feature type="binding site" evidence="9">
    <location>
        <position position="64"/>
    </location>
    <ligand>
        <name>Zn(2+)</name>
        <dbReference type="ChEBI" id="CHEBI:29105"/>
    </ligand>
</feature>
<keyword evidence="5 9" id="KW-0479">Metal-binding</keyword>
<evidence type="ECO:0000313" key="11">
    <source>
        <dbReference type="EMBL" id="MDA0139386.1"/>
    </source>
</evidence>
<dbReference type="Proteomes" id="UP001147700">
    <property type="component" value="Unassembled WGS sequence"/>
</dbReference>
<reference evidence="11" key="1">
    <citation type="submission" date="2022-10" db="EMBL/GenBank/DDBJ databases">
        <title>The WGS of Solirubrobacter sp. CPCC 204708.</title>
        <authorList>
            <person name="Jiang Z."/>
        </authorList>
    </citation>
    <scope>NUCLEOTIDE SEQUENCE</scope>
    <source>
        <strain evidence="11">CPCC 204708</strain>
    </source>
</reference>
<feature type="binding site" evidence="9">
    <location>
        <position position="68"/>
    </location>
    <ligand>
        <name>Zn(2+)</name>
        <dbReference type="ChEBI" id="CHEBI:29105"/>
    </ligand>
</feature>
<keyword evidence="4 9" id="KW-0963">Cytoplasm</keyword>
<keyword evidence="8 9" id="KW-0119">Carbohydrate metabolism</keyword>
<comment type="miscellaneous">
    <text evidence="9">The reaction produces a racemic mixture of D-glycero-alpha-D-manno-heptose 7-phosphate and D-glycero-beta-D-manno-heptose 7-phosphate.</text>
</comment>
<dbReference type="PANTHER" id="PTHR30390:SF6">
    <property type="entry name" value="DNAA INITIATOR-ASSOCIATING PROTEIN DIAA"/>
    <property type="match status" value="1"/>
</dbReference>
<feature type="domain" description="SIS" evidence="10">
    <location>
        <begin position="40"/>
        <end position="190"/>
    </location>
</feature>
<evidence type="ECO:0000313" key="12">
    <source>
        <dbReference type="Proteomes" id="UP001147700"/>
    </source>
</evidence>
<accession>A0ABT4RM61</accession>
<dbReference type="InterPro" id="IPR046348">
    <property type="entry name" value="SIS_dom_sf"/>
</dbReference>
<evidence type="ECO:0000256" key="6">
    <source>
        <dbReference type="ARBA" id="ARBA00022833"/>
    </source>
</evidence>
<dbReference type="InterPro" id="IPR004515">
    <property type="entry name" value="Phosphoheptose_Isoase"/>
</dbReference>
<name>A0ABT4RM61_9ACTN</name>
<evidence type="ECO:0000256" key="4">
    <source>
        <dbReference type="ARBA" id="ARBA00022490"/>
    </source>
</evidence>
<keyword evidence="6 9" id="KW-0862">Zinc</keyword>
<sequence length="203" mass="21629">MSNVLSLDTIRHRVRESIALKEALLDERLVGSLATVADMIIASAREGGKVVLFGNGGSAADATHLAAEFVGRFKFDRDPLPALSLSDNGSSVTAIGNDYAYELTFARQLKALGRPGDTAIGISTSGTSPNVVEALRTARAMDMRTVSFTGARGFKMAALSDVSIMIPTQDTARVQEGYMLYAHIMCELVEQAIFGATRLQQAA</sequence>
<dbReference type="CDD" id="cd05006">
    <property type="entry name" value="SIS_GmhA"/>
    <property type="match status" value="1"/>
</dbReference>
<evidence type="ECO:0000256" key="1">
    <source>
        <dbReference type="ARBA" id="ARBA00000348"/>
    </source>
</evidence>
<dbReference type="InterPro" id="IPR050099">
    <property type="entry name" value="SIS_GmhA/DiaA_subfam"/>
</dbReference>
<evidence type="ECO:0000256" key="9">
    <source>
        <dbReference type="HAMAP-Rule" id="MF_00067"/>
    </source>
</evidence>
<evidence type="ECO:0000256" key="8">
    <source>
        <dbReference type="ARBA" id="ARBA00023277"/>
    </source>
</evidence>
<feature type="binding site" evidence="9">
    <location>
        <position position="183"/>
    </location>
    <ligand>
        <name>Zn(2+)</name>
        <dbReference type="ChEBI" id="CHEBI:29105"/>
    </ligand>
</feature>
<feature type="binding site" evidence="9">
    <location>
        <begin position="97"/>
        <end position="98"/>
    </location>
    <ligand>
        <name>substrate</name>
    </ligand>
</feature>
<evidence type="ECO:0000256" key="3">
    <source>
        <dbReference type="ARBA" id="ARBA00009894"/>
    </source>
</evidence>
<comment type="subcellular location">
    <subcellularLocation>
        <location evidence="2 9">Cytoplasm</location>
    </subcellularLocation>
</comment>
<dbReference type="InterPro" id="IPR001347">
    <property type="entry name" value="SIS_dom"/>
</dbReference>
<evidence type="ECO:0000259" key="10">
    <source>
        <dbReference type="PROSITE" id="PS51464"/>
    </source>
</evidence>
<comment type="catalytic activity">
    <reaction evidence="1 9">
        <text>2 D-sedoheptulose 7-phosphate = D-glycero-alpha-D-manno-heptose 7-phosphate + D-glycero-beta-D-manno-heptose 7-phosphate</text>
        <dbReference type="Rhea" id="RHEA:27489"/>
        <dbReference type="ChEBI" id="CHEBI:57483"/>
        <dbReference type="ChEBI" id="CHEBI:60203"/>
        <dbReference type="ChEBI" id="CHEBI:60204"/>
        <dbReference type="EC" id="5.3.1.28"/>
    </reaction>
</comment>
<dbReference type="PROSITE" id="PS51464">
    <property type="entry name" value="SIS"/>
    <property type="match status" value="1"/>
</dbReference>
<dbReference type="Pfam" id="PF13580">
    <property type="entry name" value="SIS_2"/>
    <property type="match status" value="1"/>
</dbReference>
<evidence type="ECO:0000256" key="7">
    <source>
        <dbReference type="ARBA" id="ARBA00023235"/>
    </source>
</evidence>
<organism evidence="11 12">
    <name type="scientific">Solirubrobacter deserti</name>
    <dbReference type="NCBI Taxonomy" id="2282478"/>
    <lineage>
        <taxon>Bacteria</taxon>
        <taxon>Bacillati</taxon>
        <taxon>Actinomycetota</taxon>
        <taxon>Thermoleophilia</taxon>
        <taxon>Solirubrobacterales</taxon>
        <taxon>Solirubrobacteraceae</taxon>
        <taxon>Solirubrobacter</taxon>
    </lineage>
</organism>
<keyword evidence="7 9" id="KW-0413">Isomerase</keyword>
<keyword evidence="12" id="KW-1185">Reference proteome</keyword>
<feature type="binding site" evidence="9">
    <location>
        <position position="175"/>
    </location>
    <ligand>
        <name>substrate</name>
    </ligand>
</feature>
<feature type="binding site" evidence="9">
    <location>
        <position position="68"/>
    </location>
    <ligand>
        <name>substrate</name>
    </ligand>
</feature>